<evidence type="ECO:0000313" key="3">
    <source>
        <dbReference type="EMBL" id="CAH2086360.1"/>
    </source>
</evidence>
<name>A0AAU9TP30_EUPED</name>
<organism evidence="3 4">
    <name type="scientific">Euphydryas editha</name>
    <name type="common">Edith's checkerspot</name>
    <dbReference type="NCBI Taxonomy" id="104508"/>
    <lineage>
        <taxon>Eukaryota</taxon>
        <taxon>Metazoa</taxon>
        <taxon>Ecdysozoa</taxon>
        <taxon>Arthropoda</taxon>
        <taxon>Hexapoda</taxon>
        <taxon>Insecta</taxon>
        <taxon>Pterygota</taxon>
        <taxon>Neoptera</taxon>
        <taxon>Endopterygota</taxon>
        <taxon>Lepidoptera</taxon>
        <taxon>Glossata</taxon>
        <taxon>Ditrysia</taxon>
        <taxon>Papilionoidea</taxon>
        <taxon>Nymphalidae</taxon>
        <taxon>Nymphalinae</taxon>
        <taxon>Euphydryas</taxon>
    </lineage>
</organism>
<comment type="caution">
    <text evidence="3">The sequence shown here is derived from an EMBL/GenBank/DDBJ whole genome shotgun (WGS) entry which is preliminary data.</text>
</comment>
<accession>A0AAU9TP30</accession>
<dbReference type="AlphaFoldDB" id="A0AAU9TP30"/>
<evidence type="ECO:0000313" key="4">
    <source>
        <dbReference type="Proteomes" id="UP001153954"/>
    </source>
</evidence>
<keyword evidence="2" id="KW-0732">Signal</keyword>
<evidence type="ECO:0008006" key="5">
    <source>
        <dbReference type="Google" id="ProtNLM"/>
    </source>
</evidence>
<dbReference type="Proteomes" id="UP001153954">
    <property type="component" value="Unassembled WGS sequence"/>
</dbReference>
<feature type="chain" id="PRO_5043583449" description="Secreted protein" evidence="2">
    <location>
        <begin position="18"/>
        <end position="110"/>
    </location>
</feature>
<protein>
    <recommendedName>
        <fullName evidence="5">Secreted protein</fullName>
    </recommendedName>
</protein>
<proteinExistence type="predicted"/>
<feature type="compositionally biased region" description="Basic residues" evidence="1">
    <location>
        <begin position="92"/>
        <end position="102"/>
    </location>
</feature>
<evidence type="ECO:0000256" key="2">
    <source>
        <dbReference type="SAM" id="SignalP"/>
    </source>
</evidence>
<evidence type="ECO:0000256" key="1">
    <source>
        <dbReference type="SAM" id="MobiDB-lite"/>
    </source>
</evidence>
<feature type="signal peptide" evidence="2">
    <location>
        <begin position="1"/>
        <end position="17"/>
    </location>
</feature>
<reference evidence="3" key="1">
    <citation type="submission" date="2022-03" db="EMBL/GenBank/DDBJ databases">
        <authorList>
            <person name="Tunstrom K."/>
        </authorList>
    </citation>
    <scope>NUCLEOTIDE SEQUENCE</scope>
</reference>
<sequence length="110" mass="12549">MSSIMLLLRIGACSACARPLRVATLPRPRIFRHYTGTRVLYSDFDLRLCCVYVGSAAPVPSGVLEGRRPRRLLIEEAAEREREAAAHADSIRRRRPGRRRRQYALLHPPQ</sequence>
<dbReference type="EMBL" id="CAKOGL010000005">
    <property type="protein sequence ID" value="CAH2086360.1"/>
    <property type="molecule type" value="Genomic_DNA"/>
</dbReference>
<feature type="region of interest" description="Disordered" evidence="1">
    <location>
        <begin position="83"/>
        <end position="110"/>
    </location>
</feature>
<gene>
    <name evidence="3" type="ORF">EEDITHA_LOCUS2749</name>
</gene>
<keyword evidence="4" id="KW-1185">Reference proteome</keyword>